<gene>
    <name evidence="4" type="ORF">R3P38DRAFT_2908699</name>
</gene>
<dbReference type="PROSITE" id="PS50082">
    <property type="entry name" value="WD_REPEATS_2"/>
    <property type="match status" value="3"/>
</dbReference>
<evidence type="ECO:0000313" key="5">
    <source>
        <dbReference type="Proteomes" id="UP001362999"/>
    </source>
</evidence>
<dbReference type="PANTHER" id="PTHR22847">
    <property type="entry name" value="WD40 REPEAT PROTEIN"/>
    <property type="match status" value="1"/>
</dbReference>
<sequence length="433" mass="47597">MPSMSSKDFFATWKHSLSADFQQDNVPAESSNWVTETTKIPTNGDPKVIALSDDKSLLAAGIGHQVYVYDVPTLKLIRTLQGHVGHTTSRLDFQPGGRKIAASSERRSGKLESFVRILDLDEPVEHAQYLDEATEAAVSAASSVLLHHWSKEDLQGIDLQTGIAEILATGHVAVEERNGRLFRGRFPSFDSCPFSHDGRTLLFCPDRNDIVVLDVDTLKQRFHLTGHTDGIMWAETSPDDTIIATSSWDRTVRLWSIDSGEPIRVLEGATGQSWGGAFSPDGALVAAGSGDQHVRIWRVETGELLHKLGGFTQWIRSLSFSPDNAHLAAGAAGGTLRVFDVQSGECEQNWQVDTSTSQFVRSFVEISGVQYTYRGDLFFTSSEGRVFGYRAADNVKWESGEMARYVKFRVSKDGTMLVGALRDGAGVGIWKID</sequence>
<evidence type="ECO:0000256" key="3">
    <source>
        <dbReference type="PROSITE-ProRule" id="PRU00221"/>
    </source>
</evidence>
<keyword evidence="1 3" id="KW-0853">WD repeat</keyword>
<name>A0AAW0C9F2_9AGAR</name>
<dbReference type="Gene3D" id="2.130.10.10">
    <property type="entry name" value="YVTN repeat-like/Quinoprotein amine dehydrogenase"/>
    <property type="match status" value="2"/>
</dbReference>
<dbReference type="Pfam" id="PF00400">
    <property type="entry name" value="WD40"/>
    <property type="match status" value="3"/>
</dbReference>
<dbReference type="SUPFAM" id="SSF50978">
    <property type="entry name" value="WD40 repeat-like"/>
    <property type="match status" value="1"/>
</dbReference>
<evidence type="ECO:0000256" key="1">
    <source>
        <dbReference type="ARBA" id="ARBA00022574"/>
    </source>
</evidence>
<dbReference type="AlphaFoldDB" id="A0AAW0C9F2"/>
<dbReference type="PANTHER" id="PTHR22847:SF637">
    <property type="entry name" value="WD REPEAT DOMAIN 5B"/>
    <property type="match status" value="1"/>
</dbReference>
<evidence type="ECO:0000313" key="4">
    <source>
        <dbReference type="EMBL" id="KAK7035703.1"/>
    </source>
</evidence>
<dbReference type="SMART" id="SM00320">
    <property type="entry name" value="WD40"/>
    <property type="match status" value="6"/>
</dbReference>
<dbReference type="InterPro" id="IPR001680">
    <property type="entry name" value="WD40_rpt"/>
</dbReference>
<dbReference type="Proteomes" id="UP001362999">
    <property type="component" value="Unassembled WGS sequence"/>
</dbReference>
<reference evidence="4 5" key="1">
    <citation type="journal article" date="2024" name="J Genomics">
        <title>Draft genome sequencing and assembly of Favolaschia claudopus CIRM-BRFM 2984 isolated from oak limbs.</title>
        <authorList>
            <person name="Navarro D."/>
            <person name="Drula E."/>
            <person name="Chaduli D."/>
            <person name="Cazenave R."/>
            <person name="Ahrendt S."/>
            <person name="Wang J."/>
            <person name="Lipzen A."/>
            <person name="Daum C."/>
            <person name="Barry K."/>
            <person name="Grigoriev I.V."/>
            <person name="Favel A."/>
            <person name="Rosso M.N."/>
            <person name="Martin F."/>
        </authorList>
    </citation>
    <scope>NUCLEOTIDE SEQUENCE [LARGE SCALE GENOMIC DNA]</scope>
    <source>
        <strain evidence="4 5">CIRM-BRFM 2984</strain>
    </source>
</reference>
<comment type="caution">
    <text evidence="4">The sequence shown here is derived from an EMBL/GenBank/DDBJ whole genome shotgun (WGS) entry which is preliminary data.</text>
</comment>
<feature type="repeat" description="WD" evidence="3">
    <location>
        <begin position="224"/>
        <end position="265"/>
    </location>
</feature>
<dbReference type="EMBL" id="JAWWNJ010000019">
    <property type="protein sequence ID" value="KAK7035703.1"/>
    <property type="molecule type" value="Genomic_DNA"/>
</dbReference>
<protein>
    <submittedName>
        <fullName evidence="4">Wd-40 repeat protein</fullName>
    </submittedName>
</protein>
<dbReference type="PROSITE" id="PS50294">
    <property type="entry name" value="WD_REPEATS_REGION"/>
    <property type="match status" value="2"/>
</dbReference>
<evidence type="ECO:0000256" key="2">
    <source>
        <dbReference type="ARBA" id="ARBA00022737"/>
    </source>
</evidence>
<dbReference type="GO" id="GO:1990234">
    <property type="term" value="C:transferase complex"/>
    <property type="evidence" value="ECO:0007669"/>
    <property type="project" value="UniProtKB-ARBA"/>
</dbReference>
<dbReference type="InterPro" id="IPR036322">
    <property type="entry name" value="WD40_repeat_dom_sf"/>
</dbReference>
<feature type="repeat" description="WD" evidence="3">
    <location>
        <begin position="277"/>
        <end position="307"/>
    </location>
</feature>
<feature type="repeat" description="WD" evidence="3">
    <location>
        <begin position="308"/>
        <end position="349"/>
    </location>
</feature>
<dbReference type="InterPro" id="IPR015943">
    <property type="entry name" value="WD40/YVTN_repeat-like_dom_sf"/>
</dbReference>
<organism evidence="4 5">
    <name type="scientific">Favolaschia claudopus</name>
    <dbReference type="NCBI Taxonomy" id="2862362"/>
    <lineage>
        <taxon>Eukaryota</taxon>
        <taxon>Fungi</taxon>
        <taxon>Dikarya</taxon>
        <taxon>Basidiomycota</taxon>
        <taxon>Agaricomycotina</taxon>
        <taxon>Agaricomycetes</taxon>
        <taxon>Agaricomycetidae</taxon>
        <taxon>Agaricales</taxon>
        <taxon>Marasmiineae</taxon>
        <taxon>Mycenaceae</taxon>
        <taxon>Favolaschia</taxon>
    </lineage>
</organism>
<keyword evidence="5" id="KW-1185">Reference proteome</keyword>
<keyword evidence="2" id="KW-0677">Repeat</keyword>
<accession>A0AAW0C9F2</accession>
<proteinExistence type="predicted"/>